<dbReference type="Proteomes" id="UP001501081">
    <property type="component" value="Unassembled WGS sequence"/>
</dbReference>
<dbReference type="EMBL" id="BAABAK010000003">
    <property type="protein sequence ID" value="GAA3957142.1"/>
    <property type="molecule type" value="Genomic_DNA"/>
</dbReference>
<gene>
    <name evidence="1" type="ORF">GCM10022246_08730</name>
</gene>
<comment type="caution">
    <text evidence="1">The sequence shown here is derived from an EMBL/GenBank/DDBJ whole genome shotgun (WGS) entry which is preliminary data.</text>
</comment>
<proteinExistence type="predicted"/>
<keyword evidence="2" id="KW-1185">Reference proteome</keyword>
<dbReference type="Gene3D" id="1.10.3210.10">
    <property type="entry name" value="Hypothetical protein af1432"/>
    <property type="match status" value="1"/>
</dbReference>
<organism evidence="1 2">
    <name type="scientific">Pedobacter ginsengiterrae</name>
    <dbReference type="NCBI Taxonomy" id="871696"/>
    <lineage>
        <taxon>Bacteria</taxon>
        <taxon>Pseudomonadati</taxon>
        <taxon>Bacteroidota</taxon>
        <taxon>Sphingobacteriia</taxon>
        <taxon>Sphingobacteriales</taxon>
        <taxon>Sphingobacteriaceae</taxon>
        <taxon>Pedobacter</taxon>
    </lineage>
</organism>
<reference evidence="2" key="1">
    <citation type="journal article" date="2019" name="Int. J. Syst. Evol. Microbiol.">
        <title>The Global Catalogue of Microorganisms (GCM) 10K type strain sequencing project: providing services to taxonomists for standard genome sequencing and annotation.</title>
        <authorList>
            <consortium name="The Broad Institute Genomics Platform"/>
            <consortium name="The Broad Institute Genome Sequencing Center for Infectious Disease"/>
            <person name="Wu L."/>
            <person name="Ma J."/>
        </authorList>
    </citation>
    <scope>NUCLEOTIDE SEQUENCE [LARGE SCALE GENOMIC DNA]</scope>
    <source>
        <strain evidence="2">JCM 17338</strain>
    </source>
</reference>
<evidence type="ECO:0000313" key="1">
    <source>
        <dbReference type="EMBL" id="GAA3957142.1"/>
    </source>
</evidence>
<evidence type="ECO:0008006" key="3">
    <source>
        <dbReference type="Google" id="ProtNLM"/>
    </source>
</evidence>
<sequence length="186" mass="21110">MLDFIFELNKMEIELLRNWVREQHEGQVIPKNGYPYFTHLSAVAALAGGVVRLGGEIGLCHDLLEDTEVTAEALREALLSFGYSHKDSEIITTCVVELTDVYTASAFGELKKNERKQLEAERLITISSRAQSVKYADLIDNIGWVLTFDKRAAKKYLKKKLALLRRLNKGDRGLWLMAVKLIEDNL</sequence>
<name>A0ABP7NZE1_9SPHI</name>
<evidence type="ECO:0000313" key="2">
    <source>
        <dbReference type="Proteomes" id="UP001501081"/>
    </source>
</evidence>
<protein>
    <recommendedName>
        <fullName evidence="3">HD domain-containing protein</fullName>
    </recommendedName>
</protein>
<dbReference type="SUPFAM" id="SSF109604">
    <property type="entry name" value="HD-domain/PDEase-like"/>
    <property type="match status" value="1"/>
</dbReference>
<accession>A0ABP7NZE1</accession>